<dbReference type="AlphaFoldDB" id="A0AB39BNM7"/>
<dbReference type="GO" id="GO:0004497">
    <property type="term" value="F:monooxygenase activity"/>
    <property type="evidence" value="ECO:0007669"/>
    <property type="project" value="UniProtKB-ARBA"/>
</dbReference>
<protein>
    <submittedName>
        <fullName evidence="7">FAD-dependent oxidoreductase</fullName>
    </submittedName>
</protein>
<evidence type="ECO:0000256" key="2">
    <source>
        <dbReference type="ARBA" id="ARBA00022723"/>
    </source>
</evidence>
<dbReference type="Pfam" id="PF01266">
    <property type="entry name" value="DAO"/>
    <property type="match status" value="1"/>
</dbReference>
<keyword evidence="5" id="KW-1015">Disulfide bond</keyword>
<dbReference type="InterPro" id="IPR036922">
    <property type="entry name" value="Rieske_2Fe-2S_sf"/>
</dbReference>
<dbReference type="Pfam" id="PF00355">
    <property type="entry name" value="Rieske"/>
    <property type="match status" value="1"/>
</dbReference>
<dbReference type="CDD" id="cd03477">
    <property type="entry name" value="Rieske_YhfW_C"/>
    <property type="match status" value="1"/>
</dbReference>
<keyword evidence="2" id="KW-0479">Metal-binding</keyword>
<keyword evidence="4" id="KW-0411">Iron-sulfur</keyword>
<feature type="domain" description="Rieske" evidence="6">
    <location>
        <begin position="427"/>
        <end position="512"/>
    </location>
</feature>
<reference evidence="7" key="1">
    <citation type="submission" date="2024-07" db="EMBL/GenBank/DDBJ databases">
        <title>Identification and characteristics of an arsenic-resistant bacterial isolate, which belongs to a novel species.</title>
        <authorList>
            <person name="Juszczyk A."/>
            <person name="Kowalczyk A."/>
            <person name="Was K."/>
            <person name="Kosowicz W."/>
            <person name="Budzyn A."/>
            <person name="Latowski D."/>
        </authorList>
    </citation>
    <scope>NUCLEOTIDE SEQUENCE</scope>
    <source>
        <strain evidence="7">As8PL</strain>
    </source>
</reference>
<dbReference type="GO" id="GO:0016020">
    <property type="term" value="C:membrane"/>
    <property type="evidence" value="ECO:0007669"/>
    <property type="project" value="InterPro"/>
</dbReference>
<evidence type="ECO:0000259" key="6">
    <source>
        <dbReference type="PROSITE" id="PS51296"/>
    </source>
</evidence>
<proteinExistence type="predicted"/>
<evidence type="ECO:0000256" key="4">
    <source>
        <dbReference type="ARBA" id="ARBA00023014"/>
    </source>
</evidence>
<dbReference type="InterPro" id="IPR038010">
    <property type="entry name" value="YhfW_C"/>
</dbReference>
<dbReference type="SUPFAM" id="SSF51905">
    <property type="entry name" value="FAD/NAD(P)-binding domain"/>
    <property type="match status" value="1"/>
</dbReference>
<dbReference type="RefSeq" id="WP_368502995.1">
    <property type="nucleotide sequence ID" value="NZ_CP162551.1"/>
</dbReference>
<dbReference type="GO" id="GO:0046872">
    <property type="term" value="F:metal ion binding"/>
    <property type="evidence" value="ECO:0007669"/>
    <property type="project" value="UniProtKB-KW"/>
</dbReference>
<dbReference type="PROSITE" id="PS51296">
    <property type="entry name" value="RIESKE"/>
    <property type="match status" value="1"/>
</dbReference>
<dbReference type="Gene3D" id="3.30.9.10">
    <property type="entry name" value="D-Amino Acid Oxidase, subunit A, domain 2"/>
    <property type="match status" value="1"/>
</dbReference>
<dbReference type="PRINTS" id="PR00162">
    <property type="entry name" value="RIESKE"/>
</dbReference>
<dbReference type="PANTHER" id="PTHR13847:SF274">
    <property type="entry name" value="RIESKE 2FE-2S IRON-SULFUR PROTEIN YHFW-RELATED"/>
    <property type="match status" value="1"/>
</dbReference>
<organism evidence="7">
    <name type="scientific">Alkalihalophilus sp. As8PL</name>
    <dbReference type="NCBI Taxonomy" id="3237103"/>
    <lineage>
        <taxon>Bacteria</taxon>
        <taxon>Bacillati</taxon>
        <taxon>Bacillota</taxon>
        <taxon>Bacilli</taxon>
        <taxon>Bacillales</taxon>
        <taxon>Bacillaceae</taxon>
        <taxon>Alkalihalophilus</taxon>
    </lineage>
</organism>
<dbReference type="Gene3D" id="3.50.50.60">
    <property type="entry name" value="FAD/NAD(P)-binding domain"/>
    <property type="match status" value="1"/>
</dbReference>
<dbReference type="InterPro" id="IPR036188">
    <property type="entry name" value="FAD/NAD-bd_sf"/>
</dbReference>
<evidence type="ECO:0000256" key="5">
    <source>
        <dbReference type="ARBA" id="ARBA00023157"/>
    </source>
</evidence>
<accession>A0AB39BNM7</accession>
<keyword evidence="3" id="KW-0408">Iron</keyword>
<dbReference type="InterPro" id="IPR005805">
    <property type="entry name" value="Rieske_Fe-S_prot_C"/>
</dbReference>
<dbReference type="GO" id="GO:0016705">
    <property type="term" value="F:oxidoreductase activity, acting on paired donors, with incorporation or reduction of molecular oxygen"/>
    <property type="evidence" value="ECO:0007669"/>
    <property type="project" value="UniProtKB-ARBA"/>
</dbReference>
<dbReference type="EMBL" id="CP162551">
    <property type="protein sequence ID" value="XDI35422.1"/>
    <property type="molecule type" value="Genomic_DNA"/>
</dbReference>
<evidence type="ECO:0000313" key="7">
    <source>
        <dbReference type="EMBL" id="XDI35422.1"/>
    </source>
</evidence>
<evidence type="ECO:0000256" key="1">
    <source>
        <dbReference type="ARBA" id="ARBA00022714"/>
    </source>
</evidence>
<dbReference type="SUPFAM" id="SSF50022">
    <property type="entry name" value="ISP domain"/>
    <property type="match status" value="1"/>
</dbReference>
<gene>
    <name evidence="7" type="ORF">AB3N04_11900</name>
</gene>
<dbReference type="InterPro" id="IPR017941">
    <property type="entry name" value="Rieske_2Fe-2S"/>
</dbReference>
<dbReference type="Gene3D" id="2.102.10.10">
    <property type="entry name" value="Rieske [2Fe-2S] iron-sulphur domain"/>
    <property type="match status" value="1"/>
</dbReference>
<dbReference type="InterPro" id="IPR006076">
    <property type="entry name" value="FAD-dep_OxRdtase"/>
</dbReference>
<dbReference type="FunFam" id="2.102.10.10:FF:000014">
    <property type="entry name" value="Oxidoreductase, FAD dependent"/>
    <property type="match status" value="1"/>
</dbReference>
<dbReference type="PANTHER" id="PTHR13847">
    <property type="entry name" value="SARCOSINE DEHYDROGENASE-RELATED"/>
    <property type="match status" value="1"/>
</dbReference>
<dbReference type="GO" id="GO:0051537">
    <property type="term" value="F:2 iron, 2 sulfur cluster binding"/>
    <property type="evidence" value="ECO:0007669"/>
    <property type="project" value="UniProtKB-KW"/>
</dbReference>
<name>A0AB39BNM7_9BACI</name>
<evidence type="ECO:0000256" key="3">
    <source>
        <dbReference type="ARBA" id="ARBA00023004"/>
    </source>
</evidence>
<keyword evidence="1" id="KW-0001">2Fe-2S</keyword>
<sequence length="512" mass="57383">MNEHKQNRLPERPEPYWRITTQLASFPPLKEDISTDVCVVGGGISGITTAYLLAKEGLDVTLVDADVLVNGTTGHTTAKITAQHDLIYDELIQNVGVDKAKLYYDANDAALAFMRKLVKDEKMACDFTDEDAYLYTTNNRGVSKLEHEYKAYQELGIDSEWITSMPLNIPIKAGIVMRGQAQFHPIKYLAHLIKMFTELGGKIYEHTVATDIKEGESPVVLTRDGAKIKAKHVVAATHFPFYDGAGFYFSRMHAERSYVIAVETEEDFPGGMYLSCDEPKRSLRYTDMDGKRLVIIGGEEHKAGQGMDTMYHYESLQDYANKVFTTRAIPFRWSAQDLVTLDKVPYIGKLSRMHPNVLVATGFRKWGMTNGTAAAHVITDLIVGRPSPYEELYKPSRFVADPSIRHFMSENLDVAKHLIKGKFDDADKSIDEIAIDEGAVVKVDGKRAGAYKDKEGCLHLVDTTCTHMGCEVNWNHGDRSWDCPCHGSRFSYKGEVIEGPATKPLKNIKHNK</sequence>
<dbReference type="GO" id="GO:0005737">
    <property type="term" value="C:cytoplasm"/>
    <property type="evidence" value="ECO:0007669"/>
    <property type="project" value="TreeGrafter"/>
</dbReference>